<dbReference type="EMBL" id="JACOOS010000011">
    <property type="protein sequence ID" value="MBC5677965.1"/>
    <property type="molecule type" value="Genomic_DNA"/>
</dbReference>
<reference evidence="1 2" key="1">
    <citation type="submission" date="2020-08" db="EMBL/GenBank/DDBJ databases">
        <title>Genome public.</title>
        <authorList>
            <person name="Liu C."/>
            <person name="Sun Q."/>
        </authorList>
    </citation>
    <scope>NUCLEOTIDE SEQUENCE [LARGE SCALE GENOMIC DNA]</scope>
    <source>
        <strain evidence="1 2">NSJ-7</strain>
    </source>
</reference>
<name>A0ABR7FTL6_9FIRM</name>
<keyword evidence="2" id="KW-1185">Reference proteome</keyword>
<dbReference type="RefSeq" id="WP_024727537.1">
    <property type="nucleotide sequence ID" value="NZ_JACOOS010000011.1"/>
</dbReference>
<dbReference type="Proteomes" id="UP000635828">
    <property type="component" value="Unassembled WGS sequence"/>
</dbReference>
<evidence type="ECO:0000313" key="1">
    <source>
        <dbReference type="EMBL" id="MBC5677965.1"/>
    </source>
</evidence>
<accession>A0ABR7FTL6</accession>
<protein>
    <submittedName>
        <fullName evidence="1">Uncharacterized protein</fullName>
    </submittedName>
</protein>
<proteinExistence type="predicted"/>
<gene>
    <name evidence="1" type="ORF">H8S22_10220</name>
</gene>
<sequence length="142" mass="16701">MNEEMFILLVWEIISRKVEQTFNAEEELLHIGYIDSNLLFGITEGKIIASDECILTNITKVDGKIFIEYSFDISMNLYNSNNEYIFNMFSVVEGSCKFPDEKEYDYSYLSEHYDEMDRCELLSYENIISEVKINYSNIDVNT</sequence>
<organism evidence="1 2">
    <name type="scientific">Anaerostipes hominis</name>
    <name type="common">ex Liu et al. 2021</name>
    <dbReference type="NCBI Taxonomy" id="2763018"/>
    <lineage>
        <taxon>Bacteria</taxon>
        <taxon>Bacillati</taxon>
        <taxon>Bacillota</taxon>
        <taxon>Clostridia</taxon>
        <taxon>Lachnospirales</taxon>
        <taxon>Lachnospiraceae</taxon>
        <taxon>Anaerostipes</taxon>
    </lineage>
</organism>
<evidence type="ECO:0000313" key="2">
    <source>
        <dbReference type="Proteomes" id="UP000635828"/>
    </source>
</evidence>
<comment type="caution">
    <text evidence="1">The sequence shown here is derived from an EMBL/GenBank/DDBJ whole genome shotgun (WGS) entry which is preliminary data.</text>
</comment>